<feature type="transmembrane region" description="Helical" evidence="1">
    <location>
        <begin position="132"/>
        <end position="154"/>
    </location>
</feature>
<feature type="transmembrane region" description="Helical" evidence="1">
    <location>
        <begin position="245"/>
        <end position="264"/>
    </location>
</feature>
<evidence type="ECO:0008006" key="6">
    <source>
        <dbReference type="Google" id="ProtNLM"/>
    </source>
</evidence>
<evidence type="ECO:0000313" key="4">
    <source>
        <dbReference type="EMBL" id="KAK0427680.1"/>
    </source>
</evidence>
<keyword evidence="1" id="KW-0812">Transmembrane</keyword>
<feature type="transmembrane region" description="Helical" evidence="1">
    <location>
        <begin position="166"/>
        <end position="185"/>
    </location>
</feature>
<dbReference type="Pfam" id="PF19040">
    <property type="entry name" value="SGNH"/>
    <property type="match status" value="1"/>
</dbReference>
<feature type="transmembrane region" description="Helical" evidence="1">
    <location>
        <begin position="340"/>
        <end position="359"/>
    </location>
</feature>
<accession>A0AA39IPX8</accession>
<dbReference type="InterPro" id="IPR050879">
    <property type="entry name" value="Acyltransferase_3"/>
</dbReference>
<dbReference type="InterPro" id="IPR002656">
    <property type="entry name" value="Acyl_transf_3_dom"/>
</dbReference>
<feature type="transmembrane region" description="Helical" evidence="1">
    <location>
        <begin position="221"/>
        <end position="239"/>
    </location>
</feature>
<feature type="transmembrane region" description="Helical" evidence="1">
    <location>
        <begin position="285"/>
        <end position="303"/>
    </location>
</feature>
<comment type="caution">
    <text evidence="4">The sequence shown here is derived from an EMBL/GenBank/DDBJ whole genome shotgun (WGS) entry which is preliminary data.</text>
</comment>
<keyword evidence="1" id="KW-1133">Transmembrane helix</keyword>
<gene>
    <name evidence="4" type="ORF">QR680_010363</name>
</gene>
<dbReference type="PANTHER" id="PTHR23028">
    <property type="entry name" value="ACETYLTRANSFERASE"/>
    <property type="match status" value="1"/>
</dbReference>
<evidence type="ECO:0000256" key="1">
    <source>
        <dbReference type="SAM" id="Phobius"/>
    </source>
</evidence>
<feature type="transmembrane region" description="Helical" evidence="1">
    <location>
        <begin position="12"/>
        <end position="27"/>
    </location>
</feature>
<protein>
    <recommendedName>
        <fullName evidence="6">Acyltransferase 3 domain-containing protein</fullName>
    </recommendedName>
</protein>
<dbReference type="Proteomes" id="UP001175271">
    <property type="component" value="Unassembled WGS sequence"/>
</dbReference>
<dbReference type="InterPro" id="IPR043968">
    <property type="entry name" value="SGNH"/>
</dbReference>
<feature type="domain" description="Acyltransferase 3" evidence="2">
    <location>
        <begin position="8"/>
        <end position="329"/>
    </location>
</feature>
<reference evidence="4" key="1">
    <citation type="submission" date="2023-06" db="EMBL/GenBank/DDBJ databases">
        <title>Genomic analysis of the entomopathogenic nematode Steinernema hermaphroditum.</title>
        <authorList>
            <person name="Schwarz E.M."/>
            <person name="Heppert J.K."/>
            <person name="Baniya A."/>
            <person name="Schwartz H.T."/>
            <person name="Tan C.-H."/>
            <person name="Antoshechkin I."/>
            <person name="Sternberg P.W."/>
            <person name="Goodrich-Blair H."/>
            <person name="Dillman A.R."/>
        </authorList>
    </citation>
    <scope>NUCLEOTIDE SEQUENCE</scope>
    <source>
        <strain evidence="4">PS9179</strain>
        <tissue evidence="4">Whole animal</tissue>
    </source>
</reference>
<organism evidence="4 5">
    <name type="scientific">Steinernema hermaphroditum</name>
    <dbReference type="NCBI Taxonomy" id="289476"/>
    <lineage>
        <taxon>Eukaryota</taxon>
        <taxon>Metazoa</taxon>
        <taxon>Ecdysozoa</taxon>
        <taxon>Nematoda</taxon>
        <taxon>Chromadorea</taxon>
        <taxon>Rhabditida</taxon>
        <taxon>Tylenchina</taxon>
        <taxon>Panagrolaimomorpha</taxon>
        <taxon>Strongyloidoidea</taxon>
        <taxon>Steinernematidae</taxon>
        <taxon>Steinernema</taxon>
    </lineage>
</organism>
<dbReference type="GO" id="GO:0016020">
    <property type="term" value="C:membrane"/>
    <property type="evidence" value="ECO:0007669"/>
    <property type="project" value="TreeGrafter"/>
</dbReference>
<dbReference type="EMBL" id="JAUCMV010000001">
    <property type="protein sequence ID" value="KAK0427680.1"/>
    <property type="molecule type" value="Genomic_DNA"/>
</dbReference>
<dbReference type="PANTHER" id="PTHR23028:SF53">
    <property type="entry name" value="ACYL_TRANSF_3 DOMAIN-CONTAINING PROTEIN"/>
    <property type="match status" value="1"/>
</dbReference>
<evidence type="ECO:0000313" key="5">
    <source>
        <dbReference type="Proteomes" id="UP001175271"/>
    </source>
</evidence>
<feature type="transmembrane region" description="Helical" evidence="1">
    <location>
        <begin position="309"/>
        <end position="328"/>
    </location>
</feature>
<proteinExistence type="predicted"/>
<dbReference type="AlphaFoldDB" id="A0AA39IPX8"/>
<dbReference type="Pfam" id="PF01757">
    <property type="entry name" value="Acyl_transf_3"/>
    <property type="match status" value="1"/>
</dbReference>
<dbReference type="GO" id="GO:0000271">
    <property type="term" value="P:polysaccharide biosynthetic process"/>
    <property type="evidence" value="ECO:0007669"/>
    <property type="project" value="TreeGrafter"/>
</dbReference>
<dbReference type="GO" id="GO:0016747">
    <property type="term" value="F:acyltransferase activity, transferring groups other than amino-acyl groups"/>
    <property type="evidence" value="ECO:0007669"/>
    <property type="project" value="InterPro"/>
</dbReference>
<keyword evidence="5" id="KW-1185">Reference proteome</keyword>
<evidence type="ECO:0000259" key="2">
    <source>
        <dbReference type="Pfam" id="PF01757"/>
    </source>
</evidence>
<feature type="domain" description="SGNH" evidence="3">
    <location>
        <begin position="430"/>
        <end position="652"/>
    </location>
</feature>
<feature type="transmembrane region" description="Helical" evidence="1">
    <location>
        <begin position="33"/>
        <end position="53"/>
    </location>
</feature>
<keyword evidence="1" id="KW-0472">Membrane</keyword>
<sequence length="669" mass="76092">MSAPKRDDLQGIRGLAIILVLLFHFYPKAFKNGFAGVDIFFVLSGYLMQMIYAERTSGFHSILTFYKRRFIRLLPMYYLTVLFTLMVGKCLLLETDYNFLKSDSKWAMFLVSNIKGLIEKRGYFDMVSEFSLLLHTWSLAVEMQFYLLAPLFFYLVQRVDSPSTKLLICSAIALPSMLLHVFSTGSMSFDFLFSRIWQFQLGAASAIATVKKAKKGNELHFFLYLLLVIICLPLSFETSLTEKCVRIFVTLLSTVLFAVGSAVNNSNFRPNLLATHRLLTYTGDISYVVYLVHWPAILFYKYVHDVQDFAVYEVFGLLVLIFVVSIAIHHLIEKPLLTEHVLSAFLSALCLALAFYLAFAASEETSVETNTGSYDEKGFYWQNETRIDPKWTQDELIKNAIKKDLDWNAHGLQFRMPEGCNPNTSSPAFDCTLKKSGSVKAIVAGNSFAFRAMAPVYETLKEKYSHMYMIMMSSCEMFGTDMATYPIAKKGSCHYLARWIHEATESMQPDILFLVHRYLGAFQAPIQNISSDQLVINAIAHLESLSKSATAIVISGPLHRFNGSVAAAMARQLQFKKNITGVDYPITDYEKEHKYSMERLNYIVSKCPKCVLFEMQRPFCGADGQCSPFDKNTFLPLISDDEHVSYRGNKVLYTSLKKTVDEILVKHKL</sequence>
<name>A0AA39IPX8_9BILA</name>
<feature type="transmembrane region" description="Helical" evidence="1">
    <location>
        <begin position="74"/>
        <end position="94"/>
    </location>
</feature>
<evidence type="ECO:0000259" key="3">
    <source>
        <dbReference type="Pfam" id="PF19040"/>
    </source>
</evidence>